<evidence type="ECO:0000256" key="3">
    <source>
        <dbReference type="ARBA" id="ARBA00022679"/>
    </source>
</evidence>
<dbReference type="PANTHER" id="PTHR48050:SF13">
    <property type="entry name" value="STEROL 3-BETA-GLUCOSYLTRANSFERASE UGT80A2"/>
    <property type="match status" value="1"/>
</dbReference>
<keyword evidence="2" id="KW-0328">Glycosyltransferase</keyword>
<keyword evidence="8" id="KW-1185">Reference proteome</keyword>
<protein>
    <submittedName>
        <fullName evidence="7">DUF1205 domain-containing protein</fullName>
    </submittedName>
</protein>
<keyword evidence="3" id="KW-0808">Transferase</keyword>
<proteinExistence type="inferred from homology"/>
<dbReference type="Pfam" id="PF06722">
    <property type="entry name" value="EryCIII-like_C"/>
    <property type="match status" value="1"/>
</dbReference>
<dbReference type="InterPro" id="IPR048284">
    <property type="entry name" value="EryCIII-like_N"/>
</dbReference>
<dbReference type="Gene3D" id="3.40.50.2000">
    <property type="entry name" value="Glycogen Phosphorylase B"/>
    <property type="match status" value="2"/>
</dbReference>
<feature type="domain" description="Erythromycin biosynthesis protein CIII-like N-terminal" evidence="6">
    <location>
        <begin position="123"/>
        <end position="341"/>
    </location>
</feature>
<dbReference type="Pfam" id="PF21036">
    <property type="entry name" value="EryCIII-like_N"/>
    <property type="match status" value="1"/>
</dbReference>
<keyword evidence="4" id="KW-1133">Transmembrane helix</keyword>
<gene>
    <name evidence="7" type="ORF">DTL70_01265</name>
</gene>
<dbReference type="InterPro" id="IPR002213">
    <property type="entry name" value="UDP_glucos_trans"/>
</dbReference>
<dbReference type="EMBL" id="QOIN01000024">
    <property type="protein sequence ID" value="RCG28756.1"/>
    <property type="molecule type" value="Genomic_DNA"/>
</dbReference>
<organism evidence="7 8">
    <name type="scientific">Streptomyces diacarni</name>
    <dbReference type="NCBI Taxonomy" id="2800381"/>
    <lineage>
        <taxon>Bacteria</taxon>
        <taxon>Bacillati</taxon>
        <taxon>Actinomycetota</taxon>
        <taxon>Actinomycetes</taxon>
        <taxon>Kitasatosporales</taxon>
        <taxon>Streptomycetaceae</taxon>
        <taxon>Streptomyces</taxon>
    </lineage>
</organism>
<dbReference type="InterPro" id="IPR010610">
    <property type="entry name" value="EryCIII-like_C"/>
</dbReference>
<accession>A0A367FEG3</accession>
<evidence type="ECO:0000256" key="4">
    <source>
        <dbReference type="SAM" id="Phobius"/>
    </source>
</evidence>
<evidence type="ECO:0000313" key="8">
    <source>
        <dbReference type="Proteomes" id="UP000252914"/>
    </source>
</evidence>
<keyword evidence="4" id="KW-0472">Membrane</keyword>
<feature type="domain" description="Erythromycin biosynthesis protein CIII-like C-terminal" evidence="5">
    <location>
        <begin position="363"/>
        <end position="502"/>
    </location>
</feature>
<feature type="transmembrane region" description="Helical" evidence="4">
    <location>
        <begin position="100"/>
        <end position="125"/>
    </location>
</feature>
<dbReference type="AlphaFoldDB" id="A0A367FEG3"/>
<evidence type="ECO:0000256" key="2">
    <source>
        <dbReference type="ARBA" id="ARBA00022676"/>
    </source>
</evidence>
<evidence type="ECO:0000259" key="5">
    <source>
        <dbReference type="Pfam" id="PF06722"/>
    </source>
</evidence>
<sequence length="508" mass="54266">MRRSFRRAIKAAFSHRSAERSPSAGGNAGEFLGRVAARAGAGFRRAGVSGILGAGWRGTTARLGLPGVLGTVHLPRSDEKTLSRRGRFSRRNRGSPHVEFTLRVLFVPLAAAGHFYTMVPLAWAFRVAGHDVRVAAQPSVLGLVNSSGLTAVPVGEPTNVLSNIKGSVDALRSETGKSLADYGDLESMPDEVRERFKELRRETFVAMASEIADDLVGLARGWRPDLIVTDPVMFVGALLSEVTGAPLVRHLSGPLLPTFHRALGSGLPVDEWPASLLALFERFGAEPRPDPAMVNVDPTPPSLLTRPAANRVGFRYVPYNGATQMPGWLREPAGRPRVCVSWSMTNTVTSGEKEYPAAAIAKALAQRGTEVVVTVKATDRPHFGQVPDGVRIVEELPLQLVVPSCAAAVNHGGGGTSLTVVTSGTPQVMMPQDPAHVVNAERIATAGAGVAHRTRPIDIPAVVEAASEMVDEGRWRAAARAVEEENARQPSPAEAVRVLEQLVMARLR</sequence>
<dbReference type="GO" id="GO:0016758">
    <property type="term" value="F:hexosyltransferase activity"/>
    <property type="evidence" value="ECO:0007669"/>
    <property type="project" value="UniProtKB-ARBA"/>
</dbReference>
<dbReference type="InterPro" id="IPR050426">
    <property type="entry name" value="Glycosyltransferase_28"/>
</dbReference>
<dbReference type="PANTHER" id="PTHR48050">
    <property type="entry name" value="STEROL 3-BETA-GLUCOSYLTRANSFERASE"/>
    <property type="match status" value="1"/>
</dbReference>
<reference evidence="7 8" key="1">
    <citation type="submission" date="2018-06" db="EMBL/GenBank/DDBJ databases">
        <title>Streptomyces reniochalinae sp. nov. and Streptomyces diacarnus sp. nov. from marine sponges.</title>
        <authorList>
            <person name="Li L."/>
        </authorList>
    </citation>
    <scope>NUCLEOTIDE SEQUENCE [LARGE SCALE GENOMIC DNA]</scope>
    <source>
        <strain evidence="7 8">LHW51701</strain>
    </source>
</reference>
<evidence type="ECO:0000313" key="7">
    <source>
        <dbReference type="EMBL" id="RCG28756.1"/>
    </source>
</evidence>
<comment type="similarity">
    <text evidence="1">Belongs to the glycosyltransferase 28 family.</text>
</comment>
<evidence type="ECO:0000259" key="6">
    <source>
        <dbReference type="Pfam" id="PF21036"/>
    </source>
</evidence>
<dbReference type="GO" id="GO:0008194">
    <property type="term" value="F:UDP-glycosyltransferase activity"/>
    <property type="evidence" value="ECO:0007669"/>
    <property type="project" value="InterPro"/>
</dbReference>
<dbReference type="SUPFAM" id="SSF53756">
    <property type="entry name" value="UDP-Glycosyltransferase/glycogen phosphorylase"/>
    <property type="match status" value="1"/>
</dbReference>
<name>A0A367FEG3_9ACTN</name>
<dbReference type="GO" id="GO:0017000">
    <property type="term" value="P:antibiotic biosynthetic process"/>
    <property type="evidence" value="ECO:0007669"/>
    <property type="project" value="UniProtKB-ARBA"/>
</dbReference>
<dbReference type="Proteomes" id="UP000252914">
    <property type="component" value="Unassembled WGS sequence"/>
</dbReference>
<dbReference type="CDD" id="cd03784">
    <property type="entry name" value="GT1_Gtf-like"/>
    <property type="match status" value="1"/>
</dbReference>
<keyword evidence="4" id="KW-0812">Transmembrane</keyword>
<evidence type="ECO:0000256" key="1">
    <source>
        <dbReference type="ARBA" id="ARBA00006962"/>
    </source>
</evidence>
<comment type="caution">
    <text evidence="7">The sequence shown here is derived from an EMBL/GenBank/DDBJ whole genome shotgun (WGS) entry which is preliminary data.</text>
</comment>